<dbReference type="PANTHER" id="PTHR43490">
    <property type="entry name" value="(+)-NEOMENTHOL DEHYDROGENASE"/>
    <property type="match status" value="1"/>
</dbReference>
<evidence type="ECO:0000256" key="2">
    <source>
        <dbReference type="ARBA" id="ARBA00022857"/>
    </source>
</evidence>
<evidence type="ECO:0000256" key="3">
    <source>
        <dbReference type="ARBA" id="ARBA00023002"/>
    </source>
</evidence>
<organism evidence="4 5">
    <name type="scientific">Coffea arabica</name>
    <name type="common">Arabian coffee</name>
    <dbReference type="NCBI Taxonomy" id="13443"/>
    <lineage>
        <taxon>Eukaryota</taxon>
        <taxon>Viridiplantae</taxon>
        <taxon>Streptophyta</taxon>
        <taxon>Embryophyta</taxon>
        <taxon>Tracheophyta</taxon>
        <taxon>Spermatophyta</taxon>
        <taxon>Magnoliopsida</taxon>
        <taxon>eudicotyledons</taxon>
        <taxon>Gunneridae</taxon>
        <taxon>Pentapetalae</taxon>
        <taxon>asterids</taxon>
        <taxon>lamiids</taxon>
        <taxon>Gentianales</taxon>
        <taxon>Rubiaceae</taxon>
        <taxon>Ixoroideae</taxon>
        <taxon>Gardenieae complex</taxon>
        <taxon>Bertiereae - Coffeeae clade</taxon>
        <taxon>Coffeeae</taxon>
        <taxon>Coffea</taxon>
    </lineage>
</organism>
<accession>A0ABM4WQD9</accession>
<dbReference type="InterPro" id="IPR036291">
    <property type="entry name" value="NAD(P)-bd_dom_sf"/>
</dbReference>
<dbReference type="GeneID" id="113729490"/>
<evidence type="ECO:0000313" key="5">
    <source>
        <dbReference type="RefSeq" id="XP_071934002.1"/>
    </source>
</evidence>
<proteinExistence type="inferred from homology"/>
<name>A0ABM4WQD9_COFAR</name>
<evidence type="ECO:0000313" key="4">
    <source>
        <dbReference type="Proteomes" id="UP001652660"/>
    </source>
</evidence>
<protein>
    <submittedName>
        <fullName evidence="5">(+)-neomenthol dehydrogenase-like</fullName>
    </submittedName>
</protein>
<feature type="non-terminal residue" evidence="5">
    <location>
        <position position="1"/>
    </location>
</feature>
<dbReference type="PRINTS" id="PR00081">
    <property type="entry name" value="GDHRDH"/>
</dbReference>
<sequence>RDWKEIITETYDLSAECLQINYYGAKRMVEAFLPLLQLSPSPRIVNVSSNLGMLRNVPNEWAKGIFRDVDNLTEERVNEVLNEYLSDFKEGLLEANDWPTAYTLAKASMNAYTRITAEKFPSFRVNCVCPGYAKTDINFNTGILTVEEGAGAPLMLALLPDDGPSGAFFIRRELSSFE</sequence>
<gene>
    <name evidence="5" type="primary">LOC113729490</name>
</gene>
<dbReference type="PANTHER" id="PTHR43490:SF98">
    <property type="entry name" value="OS02G0640600 PROTEIN"/>
    <property type="match status" value="1"/>
</dbReference>
<keyword evidence="3" id="KW-0560">Oxidoreductase</keyword>
<comment type="similarity">
    <text evidence="1">Belongs to the short-chain dehydrogenases/reductases (SDR) family.</text>
</comment>
<keyword evidence="2" id="KW-0521">NADP</keyword>
<dbReference type="InterPro" id="IPR002347">
    <property type="entry name" value="SDR_fam"/>
</dbReference>
<reference evidence="5" key="1">
    <citation type="submission" date="2025-08" db="UniProtKB">
        <authorList>
            <consortium name="RefSeq"/>
        </authorList>
    </citation>
    <scope>IDENTIFICATION</scope>
    <source>
        <tissue evidence="5">Leaves</tissue>
    </source>
</reference>
<dbReference type="RefSeq" id="XP_071934002.1">
    <property type="nucleotide sequence ID" value="XM_072077901.1"/>
</dbReference>
<dbReference type="Proteomes" id="UP001652660">
    <property type="component" value="Chromosome 2e"/>
</dbReference>
<keyword evidence="4" id="KW-1185">Reference proteome</keyword>
<dbReference type="Gene3D" id="3.40.50.720">
    <property type="entry name" value="NAD(P)-binding Rossmann-like Domain"/>
    <property type="match status" value="1"/>
</dbReference>
<evidence type="ECO:0000256" key="1">
    <source>
        <dbReference type="ARBA" id="ARBA00006484"/>
    </source>
</evidence>
<dbReference type="SUPFAM" id="SSF51735">
    <property type="entry name" value="NAD(P)-binding Rossmann-fold domains"/>
    <property type="match status" value="1"/>
</dbReference>